<dbReference type="InterPro" id="IPR000544">
    <property type="entry name" value="Octanoyltransferase"/>
</dbReference>
<evidence type="ECO:0000256" key="3">
    <source>
        <dbReference type="ARBA" id="ARBA00023315"/>
    </source>
</evidence>
<dbReference type="InterPro" id="IPR004143">
    <property type="entry name" value="BPL_LPL_catalytic"/>
</dbReference>
<gene>
    <name evidence="5 11" type="primary">lipB</name>
    <name evidence="11" type="ORF">OMP38_02010</name>
</gene>
<feature type="binding site" evidence="5 8">
    <location>
        <begin position="78"/>
        <end position="85"/>
    </location>
    <ligand>
        <name>substrate</name>
    </ligand>
</feature>
<dbReference type="NCBIfam" id="NF010925">
    <property type="entry name" value="PRK14345.1"/>
    <property type="match status" value="1"/>
</dbReference>
<feature type="domain" description="BPL/LPL catalytic" evidence="10">
    <location>
        <begin position="33"/>
        <end position="223"/>
    </location>
</feature>
<comment type="similarity">
    <text evidence="5 6">Belongs to the LipB family.</text>
</comment>
<evidence type="ECO:0000256" key="1">
    <source>
        <dbReference type="ARBA" id="ARBA00004821"/>
    </source>
</evidence>
<name>A0A9X4QL35_9BACL</name>
<protein>
    <recommendedName>
        <fullName evidence="5 6">Octanoyltransferase</fullName>
        <ecNumber evidence="5 6">2.3.1.181</ecNumber>
    </recommendedName>
    <alternativeName>
        <fullName evidence="5">Lipoate-protein ligase B</fullName>
    </alternativeName>
    <alternativeName>
        <fullName evidence="5">Lipoyl/octanoyl transferase</fullName>
    </alternativeName>
    <alternativeName>
        <fullName evidence="5">Octanoyl-[acyl-carrier-protein]-protein N-octanoyltransferase</fullName>
    </alternativeName>
</protein>
<dbReference type="NCBIfam" id="TIGR00214">
    <property type="entry name" value="lipB"/>
    <property type="match status" value="1"/>
</dbReference>
<dbReference type="GO" id="GO:0033819">
    <property type="term" value="F:lipoyl(octanoyl) transferase activity"/>
    <property type="evidence" value="ECO:0007669"/>
    <property type="project" value="UniProtKB-EC"/>
</dbReference>
<dbReference type="PROSITE" id="PS01313">
    <property type="entry name" value="LIPB"/>
    <property type="match status" value="1"/>
</dbReference>
<evidence type="ECO:0000256" key="5">
    <source>
        <dbReference type="HAMAP-Rule" id="MF_00013"/>
    </source>
</evidence>
<dbReference type="RefSeq" id="WP_277563662.1">
    <property type="nucleotide sequence ID" value="NZ_JAPDHZ010000002.1"/>
</dbReference>
<evidence type="ECO:0000256" key="6">
    <source>
        <dbReference type="PIRNR" id="PIRNR016262"/>
    </source>
</evidence>
<comment type="miscellaneous">
    <text evidence="5">In the reaction, the free carboxyl group of octanoic acid is attached via an amide linkage to the epsilon-amino group of a specific lysine residue of lipoyl domains of lipoate-dependent enzymes.</text>
</comment>
<evidence type="ECO:0000259" key="10">
    <source>
        <dbReference type="PROSITE" id="PS51733"/>
    </source>
</evidence>
<dbReference type="EC" id="2.3.1.181" evidence="5 6"/>
<comment type="catalytic activity">
    <reaction evidence="5 6">
        <text>octanoyl-[ACP] + L-lysyl-[protein] = N(6)-octanoyl-L-lysyl-[protein] + holo-[ACP] + H(+)</text>
        <dbReference type="Rhea" id="RHEA:17665"/>
        <dbReference type="Rhea" id="RHEA-COMP:9636"/>
        <dbReference type="Rhea" id="RHEA-COMP:9685"/>
        <dbReference type="Rhea" id="RHEA-COMP:9752"/>
        <dbReference type="Rhea" id="RHEA-COMP:9928"/>
        <dbReference type="ChEBI" id="CHEBI:15378"/>
        <dbReference type="ChEBI" id="CHEBI:29969"/>
        <dbReference type="ChEBI" id="CHEBI:64479"/>
        <dbReference type="ChEBI" id="CHEBI:78463"/>
        <dbReference type="ChEBI" id="CHEBI:78809"/>
        <dbReference type="EC" id="2.3.1.181"/>
    </reaction>
</comment>
<comment type="pathway">
    <text evidence="1 5 6">Protein modification; protein lipoylation via endogenous pathway; protein N(6)-(lipoyl)lysine from octanoyl-[acyl-carrier-protein]: step 1/2.</text>
</comment>
<feature type="active site" description="Acyl-thioester intermediate" evidence="5 7">
    <location>
        <position position="184"/>
    </location>
</feature>
<dbReference type="PROSITE" id="PS51733">
    <property type="entry name" value="BPL_LPL_CATALYTIC"/>
    <property type="match status" value="1"/>
</dbReference>
<evidence type="ECO:0000313" key="11">
    <source>
        <dbReference type="EMBL" id="MDG0789757.1"/>
    </source>
</evidence>
<dbReference type="CDD" id="cd16444">
    <property type="entry name" value="LipB"/>
    <property type="match status" value="1"/>
</dbReference>
<comment type="subcellular location">
    <subcellularLocation>
        <location evidence="5">Cytoplasm</location>
    </subcellularLocation>
</comment>
<evidence type="ECO:0000256" key="2">
    <source>
        <dbReference type="ARBA" id="ARBA00022679"/>
    </source>
</evidence>
<dbReference type="InterPro" id="IPR020605">
    <property type="entry name" value="Octanoyltransferase_CS"/>
</dbReference>
<dbReference type="PANTHER" id="PTHR10993">
    <property type="entry name" value="OCTANOYLTRANSFERASE"/>
    <property type="match status" value="1"/>
</dbReference>
<dbReference type="AlphaFoldDB" id="A0A9X4QL35"/>
<dbReference type="Gene3D" id="3.30.930.10">
    <property type="entry name" value="Bira Bifunctional Protein, Domain 2"/>
    <property type="match status" value="1"/>
</dbReference>
<sequence length="238" mass="26442">MDMSMLDTAKLGRIEYGEAWDLQKALIRDIGAGQREDTLLLLEHPPTYTIGTDRHPEHLLMSPDELKRRGISVFEIDRGGDITYHGPGQLVGYPLLYLDAEGLDLHKYLRDLEEALIRLLAEFGLVGGRKPAYTGVWIGDRKVAAIGVKFNRARTRRGFVTSHGFAFNVKRGVEQEGFGGIVPCGIQEYGVTSLEAETGLTLEVEEIAERVLPHFRDVFGYGSLRTVTEAAIRSTAAR</sequence>
<dbReference type="PIRSF" id="PIRSF016262">
    <property type="entry name" value="LPLase"/>
    <property type="match status" value="1"/>
</dbReference>
<dbReference type="InterPro" id="IPR045864">
    <property type="entry name" value="aa-tRNA-synth_II/BPL/LPL"/>
</dbReference>
<dbReference type="HAMAP" id="MF_00013">
    <property type="entry name" value="LipB"/>
    <property type="match status" value="1"/>
</dbReference>
<feature type="site" description="Lowers pKa of active site Cys" evidence="5 9">
    <location>
        <position position="142"/>
    </location>
</feature>
<dbReference type="GO" id="GO:0009249">
    <property type="term" value="P:protein lipoylation"/>
    <property type="evidence" value="ECO:0007669"/>
    <property type="project" value="InterPro"/>
</dbReference>
<keyword evidence="2 5" id="KW-0808">Transferase</keyword>
<dbReference type="Pfam" id="PF21948">
    <property type="entry name" value="LplA-B_cat"/>
    <property type="match status" value="1"/>
</dbReference>
<evidence type="ECO:0000256" key="7">
    <source>
        <dbReference type="PIRSR" id="PIRSR016262-1"/>
    </source>
</evidence>
<dbReference type="Proteomes" id="UP001153387">
    <property type="component" value="Unassembled WGS sequence"/>
</dbReference>
<keyword evidence="12" id="KW-1185">Reference proteome</keyword>
<reference evidence="11 12" key="1">
    <citation type="submission" date="2022-10" db="EMBL/GenBank/DDBJ databases">
        <title>Comparative genomic analysis of Cohnella hashimotonis sp. nov., isolated from the International Space Station.</title>
        <authorList>
            <person name="Simpson A."/>
            <person name="Venkateswaran K."/>
        </authorList>
    </citation>
    <scope>NUCLEOTIDE SEQUENCE [LARGE SCALE GENOMIC DNA]</scope>
    <source>
        <strain evidence="11 12">DSM 18997</strain>
    </source>
</reference>
<dbReference type="PANTHER" id="PTHR10993:SF7">
    <property type="entry name" value="LIPOYLTRANSFERASE 2, MITOCHONDRIAL-RELATED"/>
    <property type="match status" value="1"/>
</dbReference>
<dbReference type="EMBL" id="JAPDHZ010000002">
    <property type="protein sequence ID" value="MDG0789757.1"/>
    <property type="molecule type" value="Genomic_DNA"/>
</dbReference>
<dbReference type="SUPFAM" id="SSF55681">
    <property type="entry name" value="Class II aaRS and biotin synthetases"/>
    <property type="match status" value="1"/>
</dbReference>
<accession>A0A9X4QL35</accession>
<keyword evidence="5" id="KW-0963">Cytoplasm</keyword>
<evidence type="ECO:0000256" key="9">
    <source>
        <dbReference type="PIRSR" id="PIRSR016262-3"/>
    </source>
</evidence>
<evidence type="ECO:0000256" key="8">
    <source>
        <dbReference type="PIRSR" id="PIRSR016262-2"/>
    </source>
</evidence>
<feature type="binding site" evidence="5 8">
    <location>
        <begin position="145"/>
        <end position="147"/>
    </location>
    <ligand>
        <name>substrate</name>
    </ligand>
</feature>
<proteinExistence type="inferred from homology"/>
<evidence type="ECO:0000256" key="4">
    <source>
        <dbReference type="ARBA" id="ARBA00024732"/>
    </source>
</evidence>
<evidence type="ECO:0000313" key="12">
    <source>
        <dbReference type="Proteomes" id="UP001153387"/>
    </source>
</evidence>
<comment type="caution">
    <text evidence="11">The sequence shown here is derived from an EMBL/GenBank/DDBJ whole genome shotgun (WGS) entry which is preliminary data.</text>
</comment>
<dbReference type="GO" id="GO:0005737">
    <property type="term" value="C:cytoplasm"/>
    <property type="evidence" value="ECO:0007669"/>
    <property type="project" value="UniProtKB-SubCell"/>
</dbReference>
<organism evidence="11 12">
    <name type="scientific">Cohnella ginsengisoli</name>
    <dbReference type="NCBI Taxonomy" id="425004"/>
    <lineage>
        <taxon>Bacteria</taxon>
        <taxon>Bacillati</taxon>
        <taxon>Bacillota</taxon>
        <taxon>Bacilli</taxon>
        <taxon>Bacillales</taxon>
        <taxon>Paenibacillaceae</taxon>
        <taxon>Cohnella</taxon>
    </lineage>
</organism>
<keyword evidence="3 5" id="KW-0012">Acyltransferase</keyword>
<comment type="function">
    <text evidence="4 5 6">Catalyzes the transfer of endogenously produced octanoic acid from octanoyl-acyl-carrier-protein onto the lipoyl domains of lipoate-dependent enzymes. Lipoyl-ACP can also act as a substrate although octanoyl-ACP is likely to be the physiological substrate.</text>
</comment>
<feature type="binding site" evidence="5 8">
    <location>
        <begin position="164"/>
        <end position="166"/>
    </location>
    <ligand>
        <name>substrate</name>
    </ligand>
</feature>